<dbReference type="AlphaFoldDB" id="A0AAV4J785"/>
<dbReference type="SMART" id="SM00692">
    <property type="entry name" value="DM3"/>
    <property type="match status" value="1"/>
</dbReference>
<dbReference type="GO" id="GO:0003677">
    <property type="term" value="F:DNA binding"/>
    <property type="evidence" value="ECO:0007669"/>
    <property type="project" value="UniProtKB-UniRule"/>
</dbReference>
<accession>A0AAV4J785</accession>
<feature type="non-terminal residue" evidence="10">
    <location>
        <position position="247"/>
    </location>
</feature>
<sequence length="247" mass="28198">MFPSDIERCQIWIQNSGRKDFIGLSREEIQRKRLVLCSEHFEKNQFNCPKEHSPKKRTLKWKAVPTIFPVPNPPPSTTPKRKHTFRPSPERPKKKRKGPESQGACISVEQRTMSGVAYSQELLETTVELVKSGQIGLKEASRSFNIPYSTLGDKVRGRRPVKAKPKKLLLPEEEKGLVEWVQRHAQRSLPRTVENLKAKVKEVLDLRGASTKSGDGLPGKDWLLSFRERHPELSLRTPQALGKERAP</sequence>
<evidence type="ECO:0000256" key="2">
    <source>
        <dbReference type="ARBA" id="ARBA00022771"/>
    </source>
</evidence>
<feature type="compositionally biased region" description="Pro residues" evidence="7">
    <location>
        <begin position="68"/>
        <end position="77"/>
    </location>
</feature>
<dbReference type="SMART" id="SM00674">
    <property type="entry name" value="CENPB"/>
    <property type="match status" value="1"/>
</dbReference>
<keyword evidence="3" id="KW-0862">Zinc</keyword>
<feature type="region of interest" description="Disordered" evidence="7">
    <location>
        <begin position="67"/>
        <end position="103"/>
    </location>
</feature>
<dbReference type="PANTHER" id="PTHR46927:SF3">
    <property type="entry name" value="THAP-TYPE DOMAIN-CONTAINING PROTEIN"/>
    <property type="match status" value="1"/>
</dbReference>
<dbReference type="Pfam" id="PF05485">
    <property type="entry name" value="THAP"/>
    <property type="match status" value="1"/>
</dbReference>
<evidence type="ECO:0000313" key="10">
    <source>
        <dbReference type="EMBL" id="GFS17859.1"/>
    </source>
</evidence>
<dbReference type="GO" id="GO:0008270">
    <property type="term" value="F:zinc ion binding"/>
    <property type="evidence" value="ECO:0007669"/>
    <property type="project" value="UniProtKB-KW"/>
</dbReference>
<dbReference type="InterPro" id="IPR007889">
    <property type="entry name" value="HTH_Psq"/>
</dbReference>
<dbReference type="InterPro" id="IPR052224">
    <property type="entry name" value="THAP_domain_protein"/>
</dbReference>
<keyword evidence="4 6" id="KW-0238">DNA-binding</keyword>
<dbReference type="InterPro" id="IPR006600">
    <property type="entry name" value="HTH_CenpB_DNA-bd_dom"/>
</dbReference>
<dbReference type="SMART" id="SM00980">
    <property type="entry name" value="THAP"/>
    <property type="match status" value="1"/>
</dbReference>
<keyword evidence="5" id="KW-0539">Nucleus</keyword>
<dbReference type="Proteomes" id="UP000762676">
    <property type="component" value="Unassembled WGS sequence"/>
</dbReference>
<keyword evidence="11" id="KW-1185">Reference proteome</keyword>
<protein>
    <submittedName>
        <fullName evidence="10">Tigger transposable element-derived protein 6-like protein</fullName>
    </submittedName>
</protein>
<dbReference type="PROSITE" id="PS50950">
    <property type="entry name" value="ZF_THAP"/>
    <property type="match status" value="1"/>
</dbReference>
<feature type="domain" description="HTH CENPB-type" evidence="9">
    <location>
        <begin position="161"/>
        <end position="236"/>
    </location>
</feature>
<keyword evidence="2 6" id="KW-0863">Zinc-finger</keyword>
<dbReference type="SUPFAM" id="SSF46689">
    <property type="entry name" value="Homeodomain-like"/>
    <property type="match status" value="1"/>
</dbReference>
<evidence type="ECO:0000313" key="11">
    <source>
        <dbReference type="Proteomes" id="UP000762676"/>
    </source>
</evidence>
<dbReference type="Pfam" id="PF05225">
    <property type="entry name" value="HTH_psq"/>
    <property type="match status" value="1"/>
</dbReference>
<evidence type="ECO:0000256" key="1">
    <source>
        <dbReference type="ARBA" id="ARBA00022723"/>
    </source>
</evidence>
<evidence type="ECO:0000259" key="8">
    <source>
        <dbReference type="PROSITE" id="PS50950"/>
    </source>
</evidence>
<evidence type="ECO:0000256" key="6">
    <source>
        <dbReference type="PROSITE-ProRule" id="PRU00309"/>
    </source>
</evidence>
<dbReference type="EMBL" id="BMAT01006682">
    <property type="protein sequence ID" value="GFS17859.1"/>
    <property type="molecule type" value="Genomic_DNA"/>
</dbReference>
<dbReference type="InterPro" id="IPR009057">
    <property type="entry name" value="Homeodomain-like_sf"/>
</dbReference>
<dbReference type="PROSITE" id="PS51253">
    <property type="entry name" value="HTH_CENPB"/>
    <property type="match status" value="1"/>
</dbReference>
<evidence type="ECO:0000256" key="5">
    <source>
        <dbReference type="ARBA" id="ARBA00023242"/>
    </source>
</evidence>
<dbReference type="Gene3D" id="1.10.10.60">
    <property type="entry name" value="Homeodomain-like"/>
    <property type="match status" value="1"/>
</dbReference>
<evidence type="ECO:0000256" key="3">
    <source>
        <dbReference type="ARBA" id="ARBA00022833"/>
    </source>
</evidence>
<reference evidence="10 11" key="1">
    <citation type="journal article" date="2021" name="Elife">
        <title>Chloroplast acquisition without the gene transfer in kleptoplastic sea slugs, Plakobranchus ocellatus.</title>
        <authorList>
            <person name="Maeda T."/>
            <person name="Takahashi S."/>
            <person name="Yoshida T."/>
            <person name="Shimamura S."/>
            <person name="Takaki Y."/>
            <person name="Nagai Y."/>
            <person name="Toyoda A."/>
            <person name="Suzuki Y."/>
            <person name="Arimoto A."/>
            <person name="Ishii H."/>
            <person name="Satoh N."/>
            <person name="Nishiyama T."/>
            <person name="Hasebe M."/>
            <person name="Maruyama T."/>
            <person name="Minagawa J."/>
            <person name="Obokata J."/>
            <person name="Shigenobu S."/>
        </authorList>
    </citation>
    <scope>NUCLEOTIDE SEQUENCE [LARGE SCALE GENOMIC DNA]</scope>
</reference>
<dbReference type="InterPro" id="IPR006612">
    <property type="entry name" value="THAP_Znf"/>
</dbReference>
<evidence type="ECO:0000256" key="4">
    <source>
        <dbReference type="ARBA" id="ARBA00023125"/>
    </source>
</evidence>
<name>A0AAV4J785_9GAST</name>
<feature type="domain" description="THAP-type" evidence="8">
    <location>
        <begin position="1"/>
        <end position="68"/>
    </location>
</feature>
<dbReference type="PANTHER" id="PTHR46927">
    <property type="entry name" value="AGAP005574-PA"/>
    <property type="match status" value="1"/>
</dbReference>
<proteinExistence type="predicted"/>
<dbReference type="SUPFAM" id="SSF57716">
    <property type="entry name" value="Glucocorticoid receptor-like (DNA-binding domain)"/>
    <property type="match status" value="1"/>
</dbReference>
<evidence type="ECO:0000259" key="9">
    <source>
        <dbReference type="PROSITE" id="PS51253"/>
    </source>
</evidence>
<comment type="caution">
    <text evidence="10">The sequence shown here is derived from an EMBL/GenBank/DDBJ whole genome shotgun (WGS) entry which is preliminary data.</text>
</comment>
<evidence type="ECO:0000256" key="7">
    <source>
        <dbReference type="SAM" id="MobiDB-lite"/>
    </source>
</evidence>
<organism evidence="10 11">
    <name type="scientific">Elysia marginata</name>
    <dbReference type="NCBI Taxonomy" id="1093978"/>
    <lineage>
        <taxon>Eukaryota</taxon>
        <taxon>Metazoa</taxon>
        <taxon>Spiralia</taxon>
        <taxon>Lophotrochozoa</taxon>
        <taxon>Mollusca</taxon>
        <taxon>Gastropoda</taxon>
        <taxon>Heterobranchia</taxon>
        <taxon>Euthyneura</taxon>
        <taxon>Panpulmonata</taxon>
        <taxon>Sacoglossa</taxon>
        <taxon>Placobranchoidea</taxon>
        <taxon>Plakobranchidae</taxon>
        <taxon>Elysia</taxon>
    </lineage>
</organism>
<gene>
    <name evidence="10" type="ORF">ElyMa_003249300</name>
</gene>
<keyword evidence="1" id="KW-0479">Metal-binding</keyword>
<dbReference type="Pfam" id="PF03221">
    <property type="entry name" value="HTH_Tnp_Tc5"/>
    <property type="match status" value="1"/>
</dbReference>